<organism evidence="1 2">
    <name type="scientific">Lacihabitans soyangensis</name>
    <dbReference type="NCBI Taxonomy" id="869394"/>
    <lineage>
        <taxon>Bacteria</taxon>
        <taxon>Pseudomonadati</taxon>
        <taxon>Bacteroidota</taxon>
        <taxon>Cytophagia</taxon>
        <taxon>Cytophagales</taxon>
        <taxon>Leadbetterellaceae</taxon>
        <taxon>Lacihabitans</taxon>
    </lineage>
</organism>
<keyword evidence="2" id="KW-1185">Reference proteome</keyword>
<dbReference type="Proteomes" id="UP001204144">
    <property type="component" value="Unassembled WGS sequence"/>
</dbReference>
<sequence length="99" mass="11305">MLKKVEKPENEMLDVGYWRGLFDDLYLKAPHFERKQLVVYDNFFLTAVGKDCVRNVKAGKAGLLPTKKVVEALTKLVEAQELAKTNVDGLKKRQKLVMP</sequence>
<reference evidence="1 2" key="1">
    <citation type="submission" date="2018-11" db="EMBL/GenBank/DDBJ databases">
        <title>Novel bacteria species description.</title>
        <authorList>
            <person name="Han J.-H."/>
        </authorList>
    </citation>
    <scope>NUCLEOTIDE SEQUENCE [LARGE SCALE GENOMIC DNA]</scope>
    <source>
        <strain evidence="1 2">KCTC23259</strain>
    </source>
</reference>
<dbReference type="RefSeq" id="WP_255038858.1">
    <property type="nucleotide sequence ID" value="NZ_RJUF01000180.1"/>
</dbReference>
<protein>
    <submittedName>
        <fullName evidence="1">Uncharacterized protein</fullName>
    </submittedName>
</protein>
<proteinExistence type="predicted"/>
<accession>A0AAE3H708</accession>
<evidence type="ECO:0000313" key="2">
    <source>
        <dbReference type="Proteomes" id="UP001204144"/>
    </source>
</evidence>
<comment type="caution">
    <text evidence="1">The sequence shown here is derived from an EMBL/GenBank/DDBJ whole genome shotgun (WGS) entry which is preliminary data.</text>
</comment>
<gene>
    <name evidence="1" type="ORF">EGI31_19705</name>
</gene>
<evidence type="ECO:0000313" key="1">
    <source>
        <dbReference type="EMBL" id="MCP9765166.1"/>
    </source>
</evidence>
<name>A0AAE3H708_9BACT</name>
<dbReference type="AlphaFoldDB" id="A0AAE3H708"/>
<dbReference type="EMBL" id="RJUF01000180">
    <property type="protein sequence ID" value="MCP9765166.1"/>
    <property type="molecule type" value="Genomic_DNA"/>
</dbReference>